<proteinExistence type="predicted"/>
<reference evidence="1 2" key="1">
    <citation type="submission" date="2018-12" db="EMBL/GenBank/DDBJ databases">
        <authorList>
            <person name="Feng G."/>
            <person name="Zhu H."/>
        </authorList>
    </citation>
    <scope>NUCLEOTIDE SEQUENCE [LARGE SCALE GENOMIC DNA]</scope>
    <source>
        <strain evidence="1 2">9PBR-2</strain>
    </source>
</reference>
<sequence>MLLQRFLLLSVVVFGLADCTPRLHGSYMTQVTLSNPDRETLTFRGNRFHYCYDGVNSGRMGSGTFTFNKSILLLHFDTTAVPALSTEHSALLLSRSLADRVLAGTVYRYKYMPAGGRHAGFQLAHLWPIDTTVHYYKRFSGSSAEALKEPTPVFRFYRRISATEAGRCFAY</sequence>
<evidence type="ECO:0000313" key="1">
    <source>
        <dbReference type="EMBL" id="RSK23964.1"/>
    </source>
</evidence>
<keyword evidence="2" id="KW-1185">Reference proteome</keyword>
<name>A0A3R9MKX9_9BACT</name>
<dbReference type="RefSeq" id="WP_125433712.1">
    <property type="nucleotide sequence ID" value="NZ_RWIS01000021.1"/>
</dbReference>
<gene>
    <name evidence="1" type="ORF">EI290_21490</name>
</gene>
<dbReference type="EMBL" id="RWIS01000021">
    <property type="protein sequence ID" value="RSK23964.1"/>
    <property type="molecule type" value="Genomic_DNA"/>
</dbReference>
<organism evidence="1 2">
    <name type="scientific">Hymenobacter metallilatus</name>
    <dbReference type="NCBI Taxonomy" id="2493666"/>
    <lineage>
        <taxon>Bacteria</taxon>
        <taxon>Pseudomonadati</taxon>
        <taxon>Bacteroidota</taxon>
        <taxon>Cytophagia</taxon>
        <taxon>Cytophagales</taxon>
        <taxon>Hymenobacteraceae</taxon>
        <taxon>Hymenobacter</taxon>
    </lineage>
</organism>
<comment type="caution">
    <text evidence="1">The sequence shown here is derived from an EMBL/GenBank/DDBJ whole genome shotgun (WGS) entry which is preliminary data.</text>
</comment>
<dbReference type="Proteomes" id="UP000280066">
    <property type="component" value="Unassembled WGS sequence"/>
</dbReference>
<accession>A0A3R9MKX9</accession>
<protein>
    <submittedName>
        <fullName evidence="1">Uncharacterized protein</fullName>
    </submittedName>
</protein>
<dbReference type="AlphaFoldDB" id="A0A3R9MKX9"/>
<evidence type="ECO:0000313" key="2">
    <source>
        <dbReference type="Proteomes" id="UP000280066"/>
    </source>
</evidence>